<protein>
    <submittedName>
        <fullName evidence="1">Uncharacterized protein</fullName>
    </submittedName>
</protein>
<keyword evidence="3" id="KW-1185">Reference proteome</keyword>
<reference evidence="2 3" key="2">
    <citation type="journal article" date="2017" name="Genome Announc.">
        <title>Draft Genome Sequences of Four Alkaliphilic Bacteria Belonging to the Anaerobacillus Genus.</title>
        <authorList>
            <person name="Bassil N.M."/>
            <person name="Lloyd J.R."/>
        </authorList>
    </citation>
    <scope>NUCLEOTIDE SEQUENCE [LARGE SCALE GENOMIC DNA]</scope>
    <source>
        <strain evidence="2 3">NB2006</strain>
    </source>
</reference>
<sequence>MDKQQFNLRGSSIDEELYIHLKHLIVEHKTYKETIAYLLQKDKDDKLGLELNRIKDEIRKEIAAEMKEELGLLKQYIGEQFSRRSFATERVKKQELEEEAKQEQIYVPDELKVTGKIEEEFNLDF</sequence>
<accession>A0A1S2L1A3</accession>
<dbReference type="KEGG" id="aia:AWH56_008540"/>
<dbReference type="RefSeq" id="WP_071318938.1">
    <property type="nucleotide sequence ID" value="NZ_CP063356.2"/>
</dbReference>
<evidence type="ECO:0000313" key="2">
    <source>
        <dbReference type="EMBL" id="QOY37614.1"/>
    </source>
</evidence>
<dbReference type="Proteomes" id="UP000180175">
    <property type="component" value="Chromosome"/>
</dbReference>
<proteinExistence type="predicted"/>
<reference evidence="2" key="4">
    <citation type="submission" date="2020-10" db="EMBL/GenBank/DDBJ databases">
        <authorList>
            <person name="Bassil N.M."/>
            <person name="Lloyd J.R."/>
        </authorList>
    </citation>
    <scope>NUCLEOTIDE SEQUENCE</scope>
    <source>
        <strain evidence="2">NB2006</strain>
    </source>
</reference>
<evidence type="ECO:0000313" key="3">
    <source>
        <dbReference type="Proteomes" id="UP000180175"/>
    </source>
</evidence>
<organism evidence="1 3">
    <name type="scientific">Anaerobacillus isosaccharinicus</name>
    <dbReference type="NCBI Taxonomy" id="1532552"/>
    <lineage>
        <taxon>Bacteria</taxon>
        <taxon>Bacillati</taxon>
        <taxon>Bacillota</taxon>
        <taxon>Bacilli</taxon>
        <taxon>Bacillales</taxon>
        <taxon>Bacillaceae</taxon>
        <taxon>Anaerobacillus</taxon>
    </lineage>
</organism>
<reference evidence="1 3" key="1">
    <citation type="submission" date="2016-10" db="EMBL/GenBank/DDBJ databases">
        <title>Draft genome sequences of four alkaliphilic bacteria belonging to the Anaerobacillus genus.</title>
        <authorList>
            <person name="Bassil N.M."/>
            <person name="Lloyd J.R."/>
        </authorList>
    </citation>
    <scope>NUCLEOTIDE SEQUENCE [LARGE SCALE GENOMIC DNA]</scope>
    <source>
        <strain evidence="1 3">NB2006</strain>
    </source>
</reference>
<reference evidence="2 3" key="3">
    <citation type="journal article" date="2019" name="Int. J. Syst. Evol. Microbiol.">
        <title>Anaerobacillus isosaccharinicus sp. nov., an alkaliphilic bacterium which degrades isosaccharinic acid.</title>
        <authorList>
            <person name="Bassil N.M."/>
            <person name="Lloyd J.R."/>
        </authorList>
    </citation>
    <scope>NUCLEOTIDE SEQUENCE [LARGE SCALE GENOMIC DNA]</scope>
    <source>
        <strain evidence="2 3">NB2006</strain>
    </source>
</reference>
<gene>
    <name evidence="2" type="ORF">AWH56_008540</name>
    <name evidence="1" type="ORF">AWH56_21285</name>
</gene>
<dbReference type="AlphaFoldDB" id="A0A1S2L1A3"/>
<dbReference type="EMBL" id="CP063356">
    <property type="protein sequence ID" value="QOY37614.1"/>
    <property type="molecule type" value="Genomic_DNA"/>
</dbReference>
<evidence type="ECO:0000313" key="1">
    <source>
        <dbReference type="EMBL" id="OIJ06120.1"/>
    </source>
</evidence>
<dbReference type="EMBL" id="LQXD01000186">
    <property type="protein sequence ID" value="OIJ06120.1"/>
    <property type="molecule type" value="Genomic_DNA"/>
</dbReference>
<name>A0A1S2L1A3_9BACI</name>